<reference evidence="1" key="1">
    <citation type="journal article" date="2017" name="Gigascience">
        <title>The genome draft of coconut (Cocos nucifera).</title>
        <authorList>
            <person name="Xiao Y."/>
            <person name="Xu P."/>
            <person name="Fan H."/>
            <person name="Baudouin L."/>
            <person name="Xia W."/>
            <person name="Bocs S."/>
            <person name="Xu J."/>
            <person name="Li Q."/>
            <person name="Guo A."/>
            <person name="Zhou L."/>
            <person name="Li J."/>
            <person name="Wu Y."/>
            <person name="Ma Z."/>
            <person name="Armero A."/>
            <person name="Issali A.E."/>
            <person name="Liu N."/>
            <person name="Peng M."/>
            <person name="Yang Y."/>
        </authorList>
    </citation>
    <scope>NUCLEOTIDE SEQUENCE</scope>
    <source>
        <tissue evidence="1">Spear leaf of Hainan Tall coconut</tissue>
    </source>
</reference>
<name>A0A8K0IE12_COCNU</name>
<keyword evidence="2" id="KW-1185">Reference proteome</keyword>
<proteinExistence type="predicted"/>
<dbReference type="AlphaFoldDB" id="A0A8K0IE12"/>
<dbReference type="Proteomes" id="UP000797356">
    <property type="component" value="Chromosome 6"/>
</dbReference>
<accession>A0A8K0IE12</accession>
<sequence length="155" mass="17741">MGEGIEVGLDIFRSILDLDDLSRIWAGYGVPLDFDLELSGAVNRIDNSPPGRLCVYEEATQVDLRNEARKYCQDEIEPPEEKEGFNIRRYFKEIHDINRSLCQKVESDIAEVHAQDKSAREKIDYLKRSLDKALADLVTKRKELQEAIVKIGMAE</sequence>
<protein>
    <submittedName>
        <fullName evidence="1">Uncharacterized protein</fullName>
    </submittedName>
</protein>
<evidence type="ECO:0000313" key="1">
    <source>
        <dbReference type="EMBL" id="KAG1348137.1"/>
    </source>
</evidence>
<dbReference type="EMBL" id="CM017877">
    <property type="protein sequence ID" value="KAG1348137.1"/>
    <property type="molecule type" value="Genomic_DNA"/>
</dbReference>
<reference evidence="1" key="2">
    <citation type="submission" date="2019-07" db="EMBL/GenBank/DDBJ databases">
        <authorList>
            <person name="Yang Y."/>
            <person name="Bocs S."/>
            <person name="Baudouin L."/>
        </authorList>
    </citation>
    <scope>NUCLEOTIDE SEQUENCE</scope>
    <source>
        <tissue evidence="1">Spear leaf of Hainan Tall coconut</tissue>
    </source>
</reference>
<organism evidence="1 2">
    <name type="scientific">Cocos nucifera</name>
    <name type="common">Coconut palm</name>
    <dbReference type="NCBI Taxonomy" id="13894"/>
    <lineage>
        <taxon>Eukaryota</taxon>
        <taxon>Viridiplantae</taxon>
        <taxon>Streptophyta</taxon>
        <taxon>Embryophyta</taxon>
        <taxon>Tracheophyta</taxon>
        <taxon>Spermatophyta</taxon>
        <taxon>Magnoliopsida</taxon>
        <taxon>Liliopsida</taxon>
        <taxon>Arecaceae</taxon>
        <taxon>Arecoideae</taxon>
        <taxon>Cocoseae</taxon>
        <taxon>Attaleinae</taxon>
        <taxon>Cocos</taxon>
    </lineage>
</organism>
<evidence type="ECO:0000313" key="2">
    <source>
        <dbReference type="Proteomes" id="UP000797356"/>
    </source>
</evidence>
<gene>
    <name evidence="1" type="ORF">COCNU_06G019660</name>
</gene>
<comment type="caution">
    <text evidence="1">The sequence shown here is derived from an EMBL/GenBank/DDBJ whole genome shotgun (WGS) entry which is preliminary data.</text>
</comment>